<organism evidence="11 12">
    <name type="scientific">Actinacidiphila alni</name>
    <dbReference type="NCBI Taxonomy" id="380248"/>
    <lineage>
        <taxon>Bacteria</taxon>
        <taxon>Bacillati</taxon>
        <taxon>Actinomycetota</taxon>
        <taxon>Actinomycetes</taxon>
        <taxon>Kitasatosporales</taxon>
        <taxon>Streptomycetaceae</taxon>
        <taxon>Actinacidiphila</taxon>
    </lineage>
</organism>
<feature type="compositionally biased region" description="Low complexity" evidence="10">
    <location>
        <begin position="26"/>
        <end position="38"/>
    </location>
</feature>
<evidence type="ECO:0000313" key="11">
    <source>
        <dbReference type="EMBL" id="SFF69499.1"/>
    </source>
</evidence>
<evidence type="ECO:0000256" key="1">
    <source>
        <dbReference type="ARBA" id="ARBA00004496"/>
    </source>
</evidence>
<dbReference type="AlphaFoldDB" id="A0A1I2KT50"/>
<dbReference type="GO" id="GO:0000976">
    <property type="term" value="F:transcription cis-regulatory region binding"/>
    <property type="evidence" value="ECO:0007669"/>
    <property type="project" value="UniProtKB-ARBA"/>
</dbReference>
<evidence type="ECO:0000256" key="7">
    <source>
        <dbReference type="ARBA" id="ARBA00023015"/>
    </source>
</evidence>
<dbReference type="InterPro" id="IPR038390">
    <property type="entry name" value="Metal_Tscrpt_repr_sf"/>
</dbReference>
<proteinExistence type="inferred from homology"/>
<dbReference type="GO" id="GO:0001217">
    <property type="term" value="F:DNA-binding transcription repressor activity"/>
    <property type="evidence" value="ECO:0007669"/>
    <property type="project" value="UniProtKB-ARBA"/>
</dbReference>
<dbReference type="RefSeq" id="WP_245796526.1">
    <property type="nucleotide sequence ID" value="NZ_FONG01000024.1"/>
</dbReference>
<evidence type="ECO:0000256" key="6">
    <source>
        <dbReference type="ARBA" id="ARBA00023008"/>
    </source>
</evidence>
<keyword evidence="8 11" id="KW-0238">DNA-binding</keyword>
<evidence type="ECO:0000256" key="8">
    <source>
        <dbReference type="ARBA" id="ARBA00023125"/>
    </source>
</evidence>
<gene>
    <name evidence="11" type="ORF">SAMN05216251_124131</name>
</gene>
<evidence type="ECO:0000256" key="9">
    <source>
        <dbReference type="ARBA" id="ARBA00023163"/>
    </source>
</evidence>
<dbReference type="GO" id="GO:0032993">
    <property type="term" value="C:protein-DNA complex"/>
    <property type="evidence" value="ECO:0007669"/>
    <property type="project" value="UniProtKB-ARBA"/>
</dbReference>
<dbReference type="STRING" id="380248.SAMN05216251_124131"/>
<reference evidence="11 12" key="1">
    <citation type="submission" date="2016-10" db="EMBL/GenBank/DDBJ databases">
        <authorList>
            <person name="de Groot N.N."/>
        </authorList>
    </citation>
    <scope>NUCLEOTIDE SEQUENCE [LARGE SCALE GENOMIC DNA]</scope>
    <source>
        <strain evidence="11 12">CGMCC 4.3510</strain>
    </source>
</reference>
<dbReference type="FunFam" id="1.20.58.1000:FF:000003">
    <property type="entry name" value="CopY family transcriptional regulator"/>
    <property type="match status" value="1"/>
</dbReference>
<protein>
    <submittedName>
        <fullName evidence="11">DNA-binding transcriptional regulator, FrmR family</fullName>
    </submittedName>
</protein>
<dbReference type="Gene3D" id="1.20.58.1000">
    <property type="entry name" value="Metal-sensitive repressor, helix protomer"/>
    <property type="match status" value="1"/>
</dbReference>
<dbReference type="GO" id="GO:0005737">
    <property type="term" value="C:cytoplasm"/>
    <property type="evidence" value="ECO:0007669"/>
    <property type="project" value="UniProtKB-SubCell"/>
</dbReference>
<accession>A0A1I2KT50</accession>
<evidence type="ECO:0000256" key="2">
    <source>
        <dbReference type="ARBA" id="ARBA00005428"/>
    </source>
</evidence>
<comment type="subcellular location">
    <subcellularLocation>
        <location evidence="1">Cytoplasm</location>
    </subcellularLocation>
</comment>
<dbReference type="CDD" id="cd10148">
    <property type="entry name" value="CsoR-like_DUF156"/>
    <property type="match status" value="1"/>
</dbReference>
<dbReference type="Proteomes" id="UP000199323">
    <property type="component" value="Unassembled WGS sequence"/>
</dbReference>
<keyword evidence="4" id="KW-0678">Repressor</keyword>
<evidence type="ECO:0000256" key="5">
    <source>
        <dbReference type="ARBA" id="ARBA00022723"/>
    </source>
</evidence>
<sequence length="145" mass="15517">MTTEATDPAGVEAEITPARPLPDADPPSQDSPSRDAAPGDASSRETSSRPQGPHGYSHDKDAHLKRLRRIEGQIRGLQRMVEEDVYCIDILTQVSASTKGLQSFALQLLEEHLRHCVAAAAVGGGPEIDEKVAEATAAIARLLRT</sequence>
<keyword evidence="9" id="KW-0804">Transcription</keyword>
<dbReference type="PANTHER" id="PTHR33677:SF3">
    <property type="entry name" value="COPPER-SENSING TRANSCRIPTIONAL REPRESSOR RICR"/>
    <property type="match status" value="1"/>
</dbReference>
<feature type="region of interest" description="Disordered" evidence="10">
    <location>
        <begin position="1"/>
        <end position="64"/>
    </location>
</feature>
<dbReference type="Pfam" id="PF02583">
    <property type="entry name" value="Trns_repr_metal"/>
    <property type="match status" value="1"/>
</dbReference>
<dbReference type="EMBL" id="FONG01000024">
    <property type="protein sequence ID" value="SFF69499.1"/>
    <property type="molecule type" value="Genomic_DNA"/>
</dbReference>
<evidence type="ECO:0000256" key="10">
    <source>
        <dbReference type="SAM" id="MobiDB-lite"/>
    </source>
</evidence>
<keyword evidence="12" id="KW-1185">Reference proteome</keyword>
<name>A0A1I2KT50_9ACTN</name>
<keyword evidence="5" id="KW-0479">Metal-binding</keyword>
<dbReference type="GO" id="GO:0046872">
    <property type="term" value="F:metal ion binding"/>
    <property type="evidence" value="ECO:0007669"/>
    <property type="project" value="UniProtKB-KW"/>
</dbReference>
<evidence type="ECO:0000256" key="3">
    <source>
        <dbReference type="ARBA" id="ARBA00022490"/>
    </source>
</evidence>
<keyword evidence="6" id="KW-0186">Copper</keyword>
<keyword evidence="3" id="KW-0963">Cytoplasm</keyword>
<evidence type="ECO:0000313" key="12">
    <source>
        <dbReference type="Proteomes" id="UP000199323"/>
    </source>
</evidence>
<dbReference type="InterPro" id="IPR003735">
    <property type="entry name" value="Metal_Tscrpt_repr"/>
</dbReference>
<comment type="similarity">
    <text evidence="2">Belongs to the CsoR family.</text>
</comment>
<dbReference type="PANTHER" id="PTHR33677">
    <property type="entry name" value="TRANSCRIPTIONAL REPRESSOR FRMR-RELATED"/>
    <property type="match status" value="1"/>
</dbReference>
<keyword evidence="7" id="KW-0805">Transcription regulation</keyword>
<evidence type="ECO:0000256" key="4">
    <source>
        <dbReference type="ARBA" id="ARBA00022491"/>
    </source>
</evidence>